<dbReference type="EMBL" id="DF142878">
    <property type="protein sequence ID" value="GAA48249.1"/>
    <property type="molecule type" value="Genomic_DNA"/>
</dbReference>
<keyword evidence="3" id="KW-1185">Reference proteome</keyword>
<feature type="domain" description="Integrase zinc-binding" evidence="1">
    <location>
        <begin position="206"/>
        <end position="259"/>
    </location>
</feature>
<accession>G7Y5L3</accession>
<dbReference type="PANTHER" id="PTHR47331">
    <property type="entry name" value="PHD-TYPE DOMAIN-CONTAINING PROTEIN"/>
    <property type="match status" value="1"/>
</dbReference>
<dbReference type="AlphaFoldDB" id="G7Y5L3"/>
<proteinExistence type="predicted"/>
<feature type="non-terminal residue" evidence="2">
    <location>
        <position position="261"/>
    </location>
</feature>
<evidence type="ECO:0000313" key="3">
    <source>
        <dbReference type="Proteomes" id="UP000008909"/>
    </source>
</evidence>
<dbReference type="Gene3D" id="1.10.340.70">
    <property type="match status" value="1"/>
</dbReference>
<gene>
    <name evidence="2" type="ORF">CLF_101369</name>
</gene>
<name>G7Y5L3_CLOSI</name>
<evidence type="ECO:0000259" key="1">
    <source>
        <dbReference type="Pfam" id="PF17921"/>
    </source>
</evidence>
<reference evidence="2" key="1">
    <citation type="journal article" date="2011" name="Genome Biol.">
        <title>The draft genome of the carcinogenic human liver fluke Clonorchis sinensis.</title>
        <authorList>
            <person name="Wang X."/>
            <person name="Chen W."/>
            <person name="Huang Y."/>
            <person name="Sun J."/>
            <person name="Men J."/>
            <person name="Liu H."/>
            <person name="Luo F."/>
            <person name="Guo L."/>
            <person name="Lv X."/>
            <person name="Deng C."/>
            <person name="Zhou C."/>
            <person name="Fan Y."/>
            <person name="Li X."/>
            <person name="Huang L."/>
            <person name="Hu Y."/>
            <person name="Liang C."/>
            <person name="Hu X."/>
            <person name="Xu J."/>
            <person name="Yu X."/>
        </authorList>
    </citation>
    <scope>NUCLEOTIDE SEQUENCE [LARGE SCALE GENOMIC DNA]</scope>
    <source>
        <strain evidence="2">Henan</strain>
    </source>
</reference>
<dbReference type="Pfam" id="PF17921">
    <property type="entry name" value="Integrase_H2C2"/>
    <property type="match status" value="1"/>
</dbReference>
<dbReference type="InterPro" id="IPR041588">
    <property type="entry name" value="Integrase_H2C2"/>
</dbReference>
<reference key="2">
    <citation type="submission" date="2011-10" db="EMBL/GenBank/DDBJ databases">
        <title>The genome and transcriptome sequence of Clonorchis sinensis provide insights into the carcinogenic liver fluke.</title>
        <authorList>
            <person name="Wang X."/>
            <person name="Huang Y."/>
            <person name="Chen W."/>
            <person name="Liu H."/>
            <person name="Guo L."/>
            <person name="Chen Y."/>
            <person name="Luo F."/>
            <person name="Zhou W."/>
            <person name="Sun J."/>
            <person name="Mao Q."/>
            <person name="Liang P."/>
            <person name="Zhou C."/>
            <person name="Tian Y."/>
            <person name="Men J."/>
            <person name="Lv X."/>
            <person name="Huang L."/>
            <person name="Zhou J."/>
            <person name="Hu Y."/>
            <person name="Li R."/>
            <person name="Zhang F."/>
            <person name="Lei H."/>
            <person name="Li X."/>
            <person name="Hu X."/>
            <person name="Liang C."/>
            <person name="Xu J."/>
            <person name="Wu Z."/>
            <person name="Yu X."/>
        </authorList>
    </citation>
    <scope>NUCLEOTIDE SEQUENCE</scope>
    <source>
        <strain>Henan</strain>
    </source>
</reference>
<evidence type="ECO:0000313" key="2">
    <source>
        <dbReference type="EMBL" id="GAA48249.1"/>
    </source>
</evidence>
<protein>
    <recommendedName>
        <fullName evidence="1">Integrase zinc-binding domain-containing protein</fullName>
    </recommendedName>
</protein>
<sequence>MSSPTQWRHVTSENNLANIASRGTYNLGPLRRWLTGPKFLLELESNWPPQPRLTQPDGVELKSLVAQANRLERYDVMCPLMSRFSCWMKLQKVVAWLLRYRQYLLIKTGRARKEALPSGVITVSELRQARNCLIKIVQSSHFAQELNQVNASVQDVKRPSNRTQNGSLRKLSPVLIDGILCVGGRLSYSNYSQSVKHSALLPSRHSVTALIIRHFHEVEGHCGVSQVLASTRQRYWIINGTGAVKREIGACSLCRRRSAQP</sequence>
<organism evidence="2 3">
    <name type="scientific">Clonorchis sinensis</name>
    <name type="common">Chinese liver fluke</name>
    <dbReference type="NCBI Taxonomy" id="79923"/>
    <lineage>
        <taxon>Eukaryota</taxon>
        <taxon>Metazoa</taxon>
        <taxon>Spiralia</taxon>
        <taxon>Lophotrochozoa</taxon>
        <taxon>Platyhelminthes</taxon>
        <taxon>Trematoda</taxon>
        <taxon>Digenea</taxon>
        <taxon>Opisthorchiida</taxon>
        <taxon>Opisthorchiata</taxon>
        <taxon>Opisthorchiidae</taxon>
        <taxon>Clonorchis</taxon>
    </lineage>
</organism>
<dbReference type="Proteomes" id="UP000008909">
    <property type="component" value="Unassembled WGS sequence"/>
</dbReference>